<reference evidence="1 2" key="1">
    <citation type="submission" date="2019-03" db="EMBL/GenBank/DDBJ databases">
        <title>Draft genome sequences of novel Actinobacteria.</title>
        <authorList>
            <person name="Sahin N."/>
            <person name="Ay H."/>
            <person name="Saygin H."/>
        </authorList>
    </citation>
    <scope>NUCLEOTIDE SEQUENCE [LARGE SCALE GENOMIC DNA]</scope>
    <source>
        <strain evidence="1 2">7K502</strain>
    </source>
</reference>
<keyword evidence="2" id="KW-1185">Reference proteome</keyword>
<comment type="caution">
    <text evidence="1">The sequence shown here is derived from an EMBL/GenBank/DDBJ whole genome shotgun (WGS) entry which is preliminary data.</text>
</comment>
<evidence type="ECO:0000313" key="2">
    <source>
        <dbReference type="Proteomes" id="UP000294947"/>
    </source>
</evidence>
<dbReference type="Proteomes" id="UP000294947">
    <property type="component" value="Unassembled WGS sequence"/>
</dbReference>
<dbReference type="AlphaFoldDB" id="A0A4R4XW29"/>
<evidence type="ECO:0000313" key="1">
    <source>
        <dbReference type="EMBL" id="TDD35490.1"/>
    </source>
</evidence>
<sequence>MRVDEDDPYAVVGSERHHRWDFSEAGNRFDNSLRAAWGAVAVQAHALATGEACNKHATQDLIGNVLHRCVQTGLSSELILASAIESFVSELHGNS</sequence>
<dbReference type="EMBL" id="SMKW01000123">
    <property type="protein sequence ID" value="TDD35490.1"/>
    <property type="molecule type" value="Genomic_DNA"/>
</dbReference>
<accession>A0A4R4XW29</accession>
<organism evidence="1 2">
    <name type="scientific">Saccharopolyspora elongata</name>
    <dbReference type="NCBI Taxonomy" id="2530387"/>
    <lineage>
        <taxon>Bacteria</taxon>
        <taxon>Bacillati</taxon>
        <taxon>Actinomycetota</taxon>
        <taxon>Actinomycetes</taxon>
        <taxon>Pseudonocardiales</taxon>
        <taxon>Pseudonocardiaceae</taxon>
        <taxon>Saccharopolyspora</taxon>
    </lineage>
</organism>
<name>A0A4R4XW29_9PSEU</name>
<gene>
    <name evidence="1" type="ORF">E1288_43090</name>
</gene>
<proteinExistence type="predicted"/>
<protein>
    <submittedName>
        <fullName evidence="1">Uncharacterized protein</fullName>
    </submittedName>
</protein>